<feature type="non-terminal residue" evidence="1">
    <location>
        <position position="44"/>
    </location>
</feature>
<reference evidence="1" key="1">
    <citation type="submission" date="2018-05" db="EMBL/GenBank/DDBJ databases">
        <authorList>
            <person name="Lanie J.A."/>
            <person name="Ng W.-L."/>
            <person name="Kazmierczak K.M."/>
            <person name="Andrzejewski T.M."/>
            <person name="Davidsen T.M."/>
            <person name="Wayne K.J."/>
            <person name="Tettelin H."/>
            <person name="Glass J.I."/>
            <person name="Rusch D."/>
            <person name="Podicherti R."/>
            <person name="Tsui H.-C.T."/>
            <person name="Winkler M.E."/>
        </authorList>
    </citation>
    <scope>NUCLEOTIDE SEQUENCE</scope>
</reference>
<name>A0A383DDG5_9ZZZZ</name>
<organism evidence="1">
    <name type="scientific">marine metagenome</name>
    <dbReference type="NCBI Taxonomy" id="408172"/>
    <lineage>
        <taxon>unclassified sequences</taxon>
        <taxon>metagenomes</taxon>
        <taxon>ecological metagenomes</taxon>
    </lineage>
</organism>
<proteinExistence type="predicted"/>
<dbReference type="AlphaFoldDB" id="A0A383DDG5"/>
<gene>
    <name evidence="1" type="ORF">METZ01_LOCUS495400</name>
</gene>
<sequence>MSKLFVAAVGLAFLATCWISTASADMLVTGGYSNVDQSVMGPRT</sequence>
<protein>
    <submittedName>
        <fullName evidence="1">Uncharacterized protein</fullName>
    </submittedName>
</protein>
<evidence type="ECO:0000313" key="1">
    <source>
        <dbReference type="EMBL" id="SVE42546.1"/>
    </source>
</evidence>
<accession>A0A383DDG5</accession>
<dbReference type="EMBL" id="UINC01216422">
    <property type="protein sequence ID" value="SVE42546.1"/>
    <property type="molecule type" value="Genomic_DNA"/>
</dbReference>